<evidence type="ECO:0000256" key="1">
    <source>
        <dbReference type="ARBA" id="ARBA00005323"/>
    </source>
</evidence>
<name>A0A853GXH5_9BURK</name>
<dbReference type="EMBL" id="JACCEV010000001">
    <property type="protein sequence ID" value="NYT84832.1"/>
    <property type="molecule type" value="Genomic_DNA"/>
</dbReference>
<keyword evidence="5" id="KW-1185">Reference proteome</keyword>
<feature type="domain" description="D-serine dehydratase-like" evidence="3">
    <location>
        <begin position="265"/>
        <end position="371"/>
    </location>
</feature>
<accession>A0A853GXH5</accession>
<dbReference type="Pfam" id="PF01168">
    <property type="entry name" value="Ala_racemase_N"/>
    <property type="match status" value="1"/>
</dbReference>
<dbReference type="RefSeq" id="WP_130037885.1">
    <property type="nucleotide sequence ID" value="NZ_JACCEV010000001.1"/>
</dbReference>
<organism evidence="4 5">
    <name type="scientific">Pollutimonas harenae</name>
    <dbReference type="NCBI Taxonomy" id="657015"/>
    <lineage>
        <taxon>Bacteria</taxon>
        <taxon>Pseudomonadati</taxon>
        <taxon>Pseudomonadota</taxon>
        <taxon>Betaproteobacteria</taxon>
        <taxon>Burkholderiales</taxon>
        <taxon>Alcaligenaceae</taxon>
        <taxon>Pollutimonas</taxon>
    </lineage>
</organism>
<dbReference type="Proteomes" id="UP000554144">
    <property type="component" value="Unassembled WGS sequence"/>
</dbReference>
<dbReference type="SUPFAM" id="SSF51419">
    <property type="entry name" value="PLP-binding barrel"/>
    <property type="match status" value="1"/>
</dbReference>
<dbReference type="InterPro" id="IPR001608">
    <property type="entry name" value="Ala_racemase_N"/>
</dbReference>
<dbReference type="Pfam" id="PF14031">
    <property type="entry name" value="D-ser_dehydrat"/>
    <property type="match status" value="1"/>
</dbReference>
<dbReference type="OrthoDB" id="9772497at2"/>
<dbReference type="InterPro" id="IPR051466">
    <property type="entry name" value="D-amino_acid_metab_enzyme"/>
</dbReference>
<sequence>MSNEVITTMQLSELETPALILDSAIMDQNIQRLHDRLSQFKVTLRPHLKTNKSADVSRRIGEPGTPITVSTLKEAEYFLQHGWNDILYAVGIAANKFAHVASLMQKGARLTLVLDNTESARTLAQFCREQAITVPVLIEIDTDGHRSGVPPEAPLLLEVAGLLGRSDAESGAWLAGVMTHAGASYACTSTEAIEAMAEQERAGAVHAAQRLRSAGYAAPVVSVGSTPTAHFARSLDGVTEVRAGVYVFFDLVMRGLGVCSESDIALSVLCTVIGHQKEKGWVITDAGWMAMSRDRGTATQSVDQGYGVACNIDGQPIPDLVMIDANQEHGIICHRHDPGQTPMLPVGTLLRILPNHACSTAAQHSGYVVVAGTQDIKANWPRFSGW</sequence>
<dbReference type="AlphaFoldDB" id="A0A853GXH5"/>
<dbReference type="InterPro" id="IPR029066">
    <property type="entry name" value="PLP-binding_barrel"/>
</dbReference>
<dbReference type="SMART" id="SM01119">
    <property type="entry name" value="D-ser_dehydrat"/>
    <property type="match status" value="1"/>
</dbReference>
<evidence type="ECO:0000256" key="2">
    <source>
        <dbReference type="ARBA" id="ARBA00023239"/>
    </source>
</evidence>
<reference evidence="4 5" key="1">
    <citation type="submission" date="2020-07" db="EMBL/GenBank/DDBJ databases">
        <title>Taxonomic revisions and descriptions of new bacterial species based on genomic comparisons in the high-G+C-content subgroup of the family Alcaligenaceae.</title>
        <authorList>
            <person name="Szabo A."/>
            <person name="Felfoldi T."/>
        </authorList>
    </citation>
    <scope>NUCLEOTIDE SEQUENCE [LARGE SCALE GENOMIC DNA]</scope>
    <source>
        <strain evidence="4 5">DSM 25667</strain>
    </source>
</reference>
<protein>
    <submittedName>
        <fullName evidence="4">Alanine racemase</fullName>
    </submittedName>
</protein>
<dbReference type="InterPro" id="IPR026956">
    <property type="entry name" value="D-ser_dehydrat-like_dom"/>
</dbReference>
<evidence type="ECO:0000259" key="3">
    <source>
        <dbReference type="SMART" id="SM01119"/>
    </source>
</evidence>
<dbReference type="InterPro" id="IPR042208">
    <property type="entry name" value="D-ser_dehydrat-like_sf"/>
</dbReference>
<dbReference type="GO" id="GO:0036088">
    <property type="term" value="P:D-serine catabolic process"/>
    <property type="evidence" value="ECO:0007669"/>
    <property type="project" value="TreeGrafter"/>
</dbReference>
<gene>
    <name evidence="4" type="ORF">H0A62_04375</name>
</gene>
<evidence type="ECO:0000313" key="5">
    <source>
        <dbReference type="Proteomes" id="UP000554144"/>
    </source>
</evidence>
<proteinExistence type="inferred from homology"/>
<comment type="similarity">
    <text evidence="1">Belongs to the DSD1 family.</text>
</comment>
<evidence type="ECO:0000313" key="4">
    <source>
        <dbReference type="EMBL" id="NYT84832.1"/>
    </source>
</evidence>
<keyword evidence="2" id="KW-0456">Lyase</keyword>
<dbReference type="Gene3D" id="2.40.37.20">
    <property type="entry name" value="D-serine dehydratase-like domain"/>
    <property type="match status" value="1"/>
</dbReference>
<comment type="caution">
    <text evidence="4">The sequence shown here is derived from an EMBL/GenBank/DDBJ whole genome shotgun (WGS) entry which is preliminary data.</text>
</comment>
<dbReference type="PANTHER" id="PTHR28004">
    <property type="entry name" value="ZGC:162816-RELATED"/>
    <property type="match status" value="1"/>
</dbReference>
<dbReference type="PANTHER" id="PTHR28004:SF2">
    <property type="entry name" value="D-SERINE DEHYDRATASE"/>
    <property type="match status" value="1"/>
</dbReference>
<dbReference type="Gene3D" id="3.20.20.10">
    <property type="entry name" value="Alanine racemase"/>
    <property type="match status" value="1"/>
</dbReference>
<dbReference type="GO" id="GO:0008721">
    <property type="term" value="F:D-serine ammonia-lyase activity"/>
    <property type="evidence" value="ECO:0007669"/>
    <property type="project" value="TreeGrafter"/>
</dbReference>